<keyword evidence="2" id="KW-1185">Reference proteome</keyword>
<accession>A0A5J5AI06</accession>
<reference evidence="1 2" key="1">
    <citation type="submission" date="2019-09" db="EMBL/GenBank/DDBJ databases">
        <title>A chromosome-level genome assembly of the Chinese tupelo Nyssa sinensis.</title>
        <authorList>
            <person name="Yang X."/>
            <person name="Kang M."/>
            <person name="Yang Y."/>
            <person name="Xiong H."/>
            <person name="Wang M."/>
            <person name="Zhang Z."/>
            <person name="Wang Z."/>
            <person name="Wu H."/>
            <person name="Ma T."/>
            <person name="Liu J."/>
            <person name="Xi Z."/>
        </authorList>
    </citation>
    <scope>NUCLEOTIDE SEQUENCE [LARGE SCALE GENOMIC DNA]</scope>
    <source>
        <strain evidence="1">J267</strain>
        <tissue evidence="1">Leaf</tissue>
    </source>
</reference>
<gene>
    <name evidence="1" type="ORF">F0562_033689</name>
</gene>
<evidence type="ECO:0000313" key="2">
    <source>
        <dbReference type="Proteomes" id="UP000325577"/>
    </source>
</evidence>
<proteinExistence type="predicted"/>
<dbReference type="EMBL" id="CM018044">
    <property type="protein sequence ID" value="KAA8529512.1"/>
    <property type="molecule type" value="Genomic_DNA"/>
</dbReference>
<dbReference type="Proteomes" id="UP000325577">
    <property type="component" value="Linkage Group LG20"/>
</dbReference>
<name>A0A5J5AI06_9ASTE</name>
<protein>
    <submittedName>
        <fullName evidence="1">Uncharacterized protein</fullName>
    </submittedName>
</protein>
<dbReference type="PANTHER" id="PTHR31354">
    <property type="entry name" value="OS01G0793500 PROTEIN"/>
    <property type="match status" value="1"/>
</dbReference>
<dbReference type="PANTHER" id="PTHR31354:SF7">
    <property type="entry name" value="OS09G0392000 PROTEIN"/>
    <property type="match status" value="1"/>
</dbReference>
<organism evidence="1 2">
    <name type="scientific">Nyssa sinensis</name>
    <dbReference type="NCBI Taxonomy" id="561372"/>
    <lineage>
        <taxon>Eukaryota</taxon>
        <taxon>Viridiplantae</taxon>
        <taxon>Streptophyta</taxon>
        <taxon>Embryophyta</taxon>
        <taxon>Tracheophyta</taxon>
        <taxon>Spermatophyta</taxon>
        <taxon>Magnoliopsida</taxon>
        <taxon>eudicotyledons</taxon>
        <taxon>Gunneridae</taxon>
        <taxon>Pentapetalae</taxon>
        <taxon>asterids</taxon>
        <taxon>Cornales</taxon>
        <taxon>Nyssaceae</taxon>
        <taxon>Nyssa</taxon>
    </lineage>
</organism>
<evidence type="ECO:0000313" key="1">
    <source>
        <dbReference type="EMBL" id="KAA8529512.1"/>
    </source>
</evidence>
<sequence>MGQSTTCVAFILEINKMAGIFGPISNSIRLTEFSIRDAYTLKIFENNHTRLPSWCNDEDDHLPFCQIIGEY</sequence>
<dbReference type="OrthoDB" id="1847654at2759"/>
<dbReference type="AlphaFoldDB" id="A0A5J5AI06"/>